<feature type="transmembrane region" description="Helical" evidence="1">
    <location>
        <begin position="5"/>
        <end position="25"/>
    </location>
</feature>
<name>A0A4R1ENT5_9GAMM</name>
<feature type="transmembrane region" description="Helical" evidence="1">
    <location>
        <begin position="63"/>
        <end position="82"/>
    </location>
</feature>
<evidence type="ECO:0000256" key="1">
    <source>
        <dbReference type="SAM" id="Phobius"/>
    </source>
</evidence>
<organism evidence="2 3">
    <name type="scientific">Cocleimonas flava</name>
    <dbReference type="NCBI Taxonomy" id="634765"/>
    <lineage>
        <taxon>Bacteria</taxon>
        <taxon>Pseudomonadati</taxon>
        <taxon>Pseudomonadota</taxon>
        <taxon>Gammaproteobacteria</taxon>
        <taxon>Thiotrichales</taxon>
        <taxon>Thiotrichaceae</taxon>
        <taxon>Cocleimonas</taxon>
    </lineage>
</organism>
<dbReference type="OrthoDB" id="5625546at2"/>
<keyword evidence="1" id="KW-1133">Transmembrane helix</keyword>
<evidence type="ECO:0000313" key="3">
    <source>
        <dbReference type="Proteomes" id="UP000294887"/>
    </source>
</evidence>
<reference evidence="2 3" key="1">
    <citation type="submission" date="2019-03" db="EMBL/GenBank/DDBJ databases">
        <title>Genomic Encyclopedia of Type Strains, Phase IV (KMG-IV): sequencing the most valuable type-strain genomes for metagenomic binning, comparative biology and taxonomic classification.</title>
        <authorList>
            <person name="Goeker M."/>
        </authorList>
    </citation>
    <scope>NUCLEOTIDE SEQUENCE [LARGE SCALE GENOMIC DNA]</scope>
    <source>
        <strain evidence="2 3">DSM 24830</strain>
    </source>
</reference>
<dbReference type="Proteomes" id="UP000294887">
    <property type="component" value="Unassembled WGS sequence"/>
</dbReference>
<comment type="caution">
    <text evidence="2">The sequence shown here is derived from an EMBL/GenBank/DDBJ whole genome shotgun (WGS) entry which is preliminary data.</text>
</comment>
<evidence type="ECO:0000313" key="2">
    <source>
        <dbReference type="EMBL" id="TCJ82926.1"/>
    </source>
</evidence>
<dbReference type="RefSeq" id="WP_131907422.1">
    <property type="nucleotide sequence ID" value="NZ_BAAAFU010000007.1"/>
</dbReference>
<sequence>MDITVFYRALAGIGITGLVILIVLWNGWLSPVQEFPRSIEIIVFVAPLLFFVRGVLRGNRDTFIIVMLVSFIYILIGIWFMYSADEKAYGYWMLGLSLCLFFGSLLNVWVMDKRDKLLHNK</sequence>
<dbReference type="AlphaFoldDB" id="A0A4R1ENT5"/>
<proteinExistence type="predicted"/>
<accession>A0A4R1ENT5</accession>
<protein>
    <submittedName>
        <fullName evidence="2">Putative membrane protein</fullName>
    </submittedName>
</protein>
<keyword evidence="3" id="KW-1185">Reference proteome</keyword>
<dbReference type="Pfam" id="PF09842">
    <property type="entry name" value="DUF2069"/>
    <property type="match status" value="1"/>
</dbReference>
<keyword evidence="1" id="KW-0812">Transmembrane</keyword>
<feature type="transmembrane region" description="Helical" evidence="1">
    <location>
        <begin position="88"/>
        <end position="111"/>
    </location>
</feature>
<feature type="transmembrane region" description="Helical" evidence="1">
    <location>
        <begin position="37"/>
        <end position="56"/>
    </location>
</feature>
<dbReference type="EMBL" id="SMFQ01000005">
    <property type="protein sequence ID" value="TCJ82926.1"/>
    <property type="molecule type" value="Genomic_DNA"/>
</dbReference>
<dbReference type="InterPro" id="IPR018643">
    <property type="entry name" value="DUF2069_membrane"/>
</dbReference>
<gene>
    <name evidence="2" type="ORF">EV695_3664</name>
</gene>
<keyword evidence="1" id="KW-0472">Membrane</keyword>